<keyword evidence="2" id="KW-1185">Reference proteome</keyword>
<evidence type="ECO:0008006" key="3">
    <source>
        <dbReference type="Google" id="ProtNLM"/>
    </source>
</evidence>
<comment type="caution">
    <text evidence="1">The sequence shown here is derived from an EMBL/GenBank/DDBJ whole genome shotgun (WGS) entry which is preliminary data.</text>
</comment>
<evidence type="ECO:0000313" key="1">
    <source>
        <dbReference type="EMBL" id="PJK31226.1"/>
    </source>
</evidence>
<protein>
    <recommendedName>
        <fullName evidence="3">STAS/SEC14 domain-containing protein</fullName>
    </recommendedName>
</protein>
<evidence type="ECO:0000313" key="2">
    <source>
        <dbReference type="Proteomes" id="UP000229498"/>
    </source>
</evidence>
<name>A0A2M9G6C7_9PROT</name>
<dbReference type="EMBL" id="PHIG01000007">
    <property type="protein sequence ID" value="PJK31226.1"/>
    <property type="molecule type" value="Genomic_DNA"/>
</dbReference>
<dbReference type="RefSeq" id="WP_109796157.1">
    <property type="nucleotide sequence ID" value="NZ_PHIG01000007.1"/>
</dbReference>
<dbReference type="Proteomes" id="UP000229498">
    <property type="component" value="Unassembled WGS sequence"/>
</dbReference>
<sequence length="130" mass="14786">MKNMETRHDADAVLFIMRGRVTLEDFLEAGDAHFGRHATPRAVWDLRRADLSGLEVEDLKRVAARSREAAASRSDPRTALVVDSEADMLLARLFDALSETRESPVIYEVFFDLEPAWAWLGVDNPFPDRR</sequence>
<gene>
    <name evidence="1" type="ORF">CVT23_03075</name>
</gene>
<dbReference type="AlphaFoldDB" id="A0A2M9G6C7"/>
<reference evidence="1 2" key="1">
    <citation type="submission" date="2017-11" db="EMBL/GenBank/DDBJ databases">
        <title>Draft genome sequence of Rhizobiales bacterium SY3-13.</title>
        <authorList>
            <person name="Sun C."/>
        </authorList>
    </citation>
    <scope>NUCLEOTIDE SEQUENCE [LARGE SCALE GENOMIC DNA]</scope>
    <source>
        <strain evidence="1 2">SY3-13</strain>
    </source>
</reference>
<organism evidence="1 2">
    <name type="scientific">Minwuia thermotolerans</name>
    <dbReference type="NCBI Taxonomy" id="2056226"/>
    <lineage>
        <taxon>Bacteria</taxon>
        <taxon>Pseudomonadati</taxon>
        <taxon>Pseudomonadota</taxon>
        <taxon>Alphaproteobacteria</taxon>
        <taxon>Minwuiales</taxon>
        <taxon>Minwuiaceae</taxon>
        <taxon>Minwuia</taxon>
    </lineage>
</organism>
<accession>A0A2M9G6C7</accession>
<proteinExistence type="predicted"/>